<evidence type="ECO:0000256" key="15">
    <source>
        <dbReference type="ARBA" id="ARBA00022842"/>
    </source>
</evidence>
<comment type="similarity">
    <text evidence="3 21">Belongs to the bacterial diacylglycerol kinase family.</text>
</comment>
<dbReference type="PROSITE" id="PS01069">
    <property type="entry name" value="DAGK_PROKAR"/>
    <property type="match status" value="1"/>
</dbReference>
<evidence type="ECO:0000256" key="13">
    <source>
        <dbReference type="ARBA" id="ARBA00022777"/>
    </source>
</evidence>
<keyword evidence="18 21" id="KW-0472">Membrane</keyword>
<evidence type="ECO:0000256" key="7">
    <source>
        <dbReference type="ARBA" id="ARBA00022516"/>
    </source>
</evidence>
<comment type="cofactor">
    <cofactor evidence="1">
        <name>Mg(2+)</name>
        <dbReference type="ChEBI" id="CHEBI:18420"/>
    </cofactor>
</comment>
<name>A0ABN4YGP7_9GAMM</name>
<organism evidence="22 23">
    <name type="scientific">Shewanella japonica</name>
    <dbReference type="NCBI Taxonomy" id="93973"/>
    <lineage>
        <taxon>Bacteria</taxon>
        <taxon>Pseudomonadati</taxon>
        <taxon>Pseudomonadota</taxon>
        <taxon>Gammaproteobacteria</taxon>
        <taxon>Alteromonadales</taxon>
        <taxon>Shewanellaceae</taxon>
        <taxon>Shewanella</taxon>
    </lineage>
</organism>
<dbReference type="Gene3D" id="1.10.287.3610">
    <property type="match status" value="1"/>
</dbReference>
<evidence type="ECO:0000256" key="5">
    <source>
        <dbReference type="ARBA" id="ARBA00017575"/>
    </source>
</evidence>
<keyword evidence="15" id="KW-0460">Magnesium</keyword>
<dbReference type="Pfam" id="PF01219">
    <property type="entry name" value="DAGK_prokar"/>
    <property type="match status" value="1"/>
</dbReference>
<feature type="transmembrane region" description="Helical" evidence="21">
    <location>
        <begin position="61"/>
        <end position="81"/>
    </location>
</feature>
<evidence type="ECO:0000256" key="11">
    <source>
        <dbReference type="ARBA" id="ARBA00022723"/>
    </source>
</evidence>
<evidence type="ECO:0000256" key="18">
    <source>
        <dbReference type="ARBA" id="ARBA00023136"/>
    </source>
</evidence>
<dbReference type="CDD" id="cd14264">
    <property type="entry name" value="DAGK_IM"/>
    <property type="match status" value="1"/>
</dbReference>
<evidence type="ECO:0000256" key="17">
    <source>
        <dbReference type="ARBA" id="ARBA00023098"/>
    </source>
</evidence>
<evidence type="ECO:0000256" key="4">
    <source>
        <dbReference type="ARBA" id="ARBA00012133"/>
    </source>
</evidence>
<feature type="transmembrane region" description="Helical" evidence="21">
    <location>
        <begin position="37"/>
        <end position="55"/>
    </location>
</feature>
<evidence type="ECO:0000256" key="6">
    <source>
        <dbReference type="ARBA" id="ARBA00022475"/>
    </source>
</evidence>
<keyword evidence="16 21" id="KW-1133">Transmembrane helix</keyword>
<evidence type="ECO:0000313" key="23">
    <source>
        <dbReference type="Proteomes" id="UP000191820"/>
    </source>
</evidence>
<dbReference type="InterPro" id="IPR033718">
    <property type="entry name" value="DAGK_prok"/>
</dbReference>
<keyword evidence="14 21" id="KW-0067">ATP-binding</keyword>
<dbReference type="PANTHER" id="PTHR34299:SF1">
    <property type="entry name" value="DIACYLGLYCEROL KINASE"/>
    <property type="match status" value="1"/>
</dbReference>
<dbReference type="Proteomes" id="UP000191820">
    <property type="component" value="Chromosome"/>
</dbReference>
<keyword evidence="20 21" id="KW-1208">Phospholipid metabolism</keyword>
<evidence type="ECO:0000256" key="10">
    <source>
        <dbReference type="ARBA" id="ARBA00022692"/>
    </source>
</evidence>
<keyword evidence="6" id="KW-1003">Cell membrane</keyword>
<keyword evidence="11" id="KW-0479">Metal-binding</keyword>
<dbReference type="GO" id="GO:0016301">
    <property type="term" value="F:kinase activity"/>
    <property type="evidence" value="ECO:0007669"/>
    <property type="project" value="UniProtKB-KW"/>
</dbReference>
<keyword evidence="10 21" id="KW-0812">Transmembrane</keyword>
<keyword evidence="17 21" id="KW-0443">Lipid metabolism</keyword>
<evidence type="ECO:0000256" key="2">
    <source>
        <dbReference type="ARBA" id="ARBA00004429"/>
    </source>
</evidence>
<evidence type="ECO:0000256" key="3">
    <source>
        <dbReference type="ARBA" id="ARBA00005967"/>
    </source>
</evidence>
<protein>
    <recommendedName>
        <fullName evidence="5 21">Diacylglycerol kinase</fullName>
        <ecNumber evidence="4 21">2.7.1.107</ecNumber>
    </recommendedName>
</protein>
<comment type="subcellular location">
    <subcellularLocation>
        <location evidence="2 21">Cell inner membrane</location>
        <topology evidence="2 21">Multi-pass membrane protein</topology>
    </subcellularLocation>
</comment>
<keyword evidence="8 21" id="KW-0997">Cell inner membrane</keyword>
<gene>
    <name evidence="22" type="ORF">SJ2017_1736</name>
</gene>
<evidence type="ECO:0000256" key="8">
    <source>
        <dbReference type="ARBA" id="ARBA00022519"/>
    </source>
</evidence>
<dbReference type="InterPro" id="IPR000829">
    <property type="entry name" value="DAGK"/>
</dbReference>
<accession>A0ABN4YGP7</accession>
<dbReference type="InterPro" id="IPR036945">
    <property type="entry name" value="DAGK_sf"/>
</dbReference>
<dbReference type="RefSeq" id="WP_080915525.1">
    <property type="nucleotide sequence ID" value="NZ_CP020472.1"/>
</dbReference>
<dbReference type="PANTHER" id="PTHR34299">
    <property type="entry name" value="DIACYLGLYCEROL KINASE"/>
    <property type="match status" value="1"/>
</dbReference>
<evidence type="ECO:0000256" key="14">
    <source>
        <dbReference type="ARBA" id="ARBA00022840"/>
    </source>
</evidence>
<sequence length="124" mass="13616">MKPTNNHGIKRIIRATGFSFKGLTSAWRNEAAFRQELILCLCLVPIALIVDVSVIEKVLMIMTLFIVLITELLNSAIEAVVDRISDEIHPLSGQAKDVASAAVFLSLLLCGLTWIGILTHAYLL</sequence>
<keyword evidence="9 21" id="KW-0808">Transferase</keyword>
<keyword evidence="19" id="KW-0594">Phospholipid biosynthesis</keyword>
<evidence type="ECO:0000256" key="19">
    <source>
        <dbReference type="ARBA" id="ARBA00023209"/>
    </source>
</evidence>
<comment type="function">
    <text evidence="21">Catalyzes the ATP-dependent phosphorylation of sn-l,2-diacylglycerol (DAG) to phosphatidic acid. Involved in the recycling of diacylglycerol produced as a by-product during membrane-derived oligosaccharide (MDO) biosynthesis.</text>
</comment>
<keyword evidence="7" id="KW-0444">Lipid biosynthesis</keyword>
<evidence type="ECO:0000256" key="1">
    <source>
        <dbReference type="ARBA" id="ARBA00001946"/>
    </source>
</evidence>
<evidence type="ECO:0000256" key="20">
    <source>
        <dbReference type="ARBA" id="ARBA00023264"/>
    </source>
</evidence>
<keyword evidence="23" id="KW-1185">Reference proteome</keyword>
<dbReference type="EC" id="2.7.1.107" evidence="4 21"/>
<keyword evidence="13 21" id="KW-0418">Kinase</keyword>
<proteinExistence type="inferred from homology"/>
<evidence type="ECO:0000256" key="9">
    <source>
        <dbReference type="ARBA" id="ARBA00022679"/>
    </source>
</evidence>
<evidence type="ECO:0000256" key="12">
    <source>
        <dbReference type="ARBA" id="ARBA00022741"/>
    </source>
</evidence>
<dbReference type="EMBL" id="CP020472">
    <property type="protein sequence ID" value="ARD22049.1"/>
    <property type="molecule type" value="Genomic_DNA"/>
</dbReference>
<comment type="catalytic activity">
    <reaction evidence="21">
        <text>a 1,2-diacyl-sn-glycerol + ATP = a 1,2-diacyl-sn-glycero-3-phosphate + ADP + H(+)</text>
        <dbReference type="Rhea" id="RHEA:10272"/>
        <dbReference type="ChEBI" id="CHEBI:15378"/>
        <dbReference type="ChEBI" id="CHEBI:17815"/>
        <dbReference type="ChEBI" id="CHEBI:30616"/>
        <dbReference type="ChEBI" id="CHEBI:58608"/>
        <dbReference type="ChEBI" id="CHEBI:456216"/>
        <dbReference type="EC" id="2.7.1.107"/>
    </reaction>
</comment>
<evidence type="ECO:0000256" key="21">
    <source>
        <dbReference type="RuleBase" id="RU363065"/>
    </source>
</evidence>
<keyword evidence="12 21" id="KW-0547">Nucleotide-binding</keyword>
<evidence type="ECO:0000256" key="16">
    <source>
        <dbReference type="ARBA" id="ARBA00022989"/>
    </source>
</evidence>
<feature type="transmembrane region" description="Helical" evidence="21">
    <location>
        <begin position="102"/>
        <end position="123"/>
    </location>
</feature>
<evidence type="ECO:0000313" key="22">
    <source>
        <dbReference type="EMBL" id="ARD22049.1"/>
    </source>
</evidence>
<reference evidence="22 23" key="1">
    <citation type="submission" date="2017-03" db="EMBL/GenBank/DDBJ databases">
        <title>Genome sequencing of Shewanella japonica KCTC 22435.</title>
        <authorList>
            <person name="Kim K.M."/>
        </authorList>
    </citation>
    <scope>NUCLEOTIDE SEQUENCE [LARGE SCALE GENOMIC DNA]</scope>
    <source>
        <strain evidence="22 23">KCTC 22435</strain>
    </source>
</reference>